<dbReference type="Pfam" id="PF00512">
    <property type="entry name" value="HisKA"/>
    <property type="match status" value="1"/>
</dbReference>
<dbReference type="SMART" id="SM00388">
    <property type="entry name" value="HisKA"/>
    <property type="match status" value="1"/>
</dbReference>
<dbReference type="CDD" id="cd00082">
    <property type="entry name" value="HisKA"/>
    <property type="match status" value="1"/>
</dbReference>
<dbReference type="EC" id="2.7.13.3" evidence="3"/>
<dbReference type="RefSeq" id="WP_231250213.1">
    <property type="nucleotide sequence ID" value="NZ_BAAAMQ010000009.1"/>
</dbReference>
<dbReference type="InterPro" id="IPR050736">
    <property type="entry name" value="Sensor_HK_Regulatory"/>
</dbReference>
<protein>
    <recommendedName>
        <fullName evidence="3">histidine kinase</fullName>
        <ecNumber evidence="3">2.7.13.3</ecNumber>
    </recommendedName>
</protein>
<feature type="domain" description="Histidine kinase" evidence="8">
    <location>
        <begin position="366"/>
        <end position="585"/>
    </location>
</feature>
<comment type="subcellular location">
    <subcellularLocation>
        <location evidence="2">Cell membrane</location>
    </subcellularLocation>
</comment>
<keyword evidence="10" id="KW-1185">Reference proteome</keyword>
<gene>
    <name evidence="9" type="ORF">GCM10009726_11050</name>
</gene>
<dbReference type="InterPro" id="IPR036097">
    <property type="entry name" value="HisK_dim/P_sf"/>
</dbReference>
<keyword evidence="7" id="KW-0902">Two-component regulatory system</keyword>
<dbReference type="InterPro" id="IPR004358">
    <property type="entry name" value="Sig_transdc_His_kin-like_C"/>
</dbReference>
<dbReference type="EMBL" id="BAAAMQ010000009">
    <property type="protein sequence ID" value="GAA2100922.1"/>
    <property type="molecule type" value="Genomic_DNA"/>
</dbReference>
<dbReference type="Gene3D" id="1.10.287.130">
    <property type="match status" value="1"/>
</dbReference>
<evidence type="ECO:0000259" key="8">
    <source>
        <dbReference type="PROSITE" id="PS50109"/>
    </source>
</evidence>
<dbReference type="SUPFAM" id="SSF47384">
    <property type="entry name" value="Homodimeric domain of signal transducing histidine kinase"/>
    <property type="match status" value="1"/>
</dbReference>
<keyword evidence="5" id="KW-0808">Transferase</keyword>
<dbReference type="Proteomes" id="UP001501161">
    <property type="component" value="Unassembled WGS sequence"/>
</dbReference>
<comment type="caution">
    <text evidence="9">The sequence shown here is derived from an EMBL/GenBank/DDBJ whole genome shotgun (WGS) entry which is preliminary data.</text>
</comment>
<dbReference type="Pfam" id="PF02518">
    <property type="entry name" value="HATPase_c"/>
    <property type="match status" value="1"/>
</dbReference>
<dbReference type="SUPFAM" id="SSF55781">
    <property type="entry name" value="GAF domain-like"/>
    <property type="match status" value="1"/>
</dbReference>
<evidence type="ECO:0000256" key="7">
    <source>
        <dbReference type="ARBA" id="ARBA00023012"/>
    </source>
</evidence>
<evidence type="ECO:0000256" key="4">
    <source>
        <dbReference type="ARBA" id="ARBA00022553"/>
    </source>
</evidence>
<dbReference type="PANTHER" id="PTHR43711:SF1">
    <property type="entry name" value="HISTIDINE KINASE 1"/>
    <property type="match status" value="1"/>
</dbReference>
<dbReference type="InterPro" id="IPR029016">
    <property type="entry name" value="GAF-like_dom_sf"/>
</dbReference>
<keyword evidence="6" id="KW-0418">Kinase</keyword>
<evidence type="ECO:0000256" key="5">
    <source>
        <dbReference type="ARBA" id="ARBA00022679"/>
    </source>
</evidence>
<dbReference type="Gene3D" id="3.30.565.10">
    <property type="entry name" value="Histidine kinase-like ATPase, C-terminal domain"/>
    <property type="match status" value="1"/>
</dbReference>
<dbReference type="SMART" id="SM00387">
    <property type="entry name" value="HATPase_c"/>
    <property type="match status" value="1"/>
</dbReference>
<evidence type="ECO:0000313" key="9">
    <source>
        <dbReference type="EMBL" id="GAA2100922.1"/>
    </source>
</evidence>
<organism evidence="9 10">
    <name type="scientific">Nocardioides furvisabuli</name>
    <dbReference type="NCBI Taxonomy" id="375542"/>
    <lineage>
        <taxon>Bacteria</taxon>
        <taxon>Bacillati</taxon>
        <taxon>Actinomycetota</taxon>
        <taxon>Actinomycetes</taxon>
        <taxon>Propionibacteriales</taxon>
        <taxon>Nocardioidaceae</taxon>
        <taxon>Nocardioides</taxon>
    </lineage>
</organism>
<evidence type="ECO:0000256" key="2">
    <source>
        <dbReference type="ARBA" id="ARBA00004236"/>
    </source>
</evidence>
<dbReference type="PROSITE" id="PS50109">
    <property type="entry name" value="HIS_KIN"/>
    <property type="match status" value="1"/>
</dbReference>
<dbReference type="InterPro" id="IPR036890">
    <property type="entry name" value="HATPase_C_sf"/>
</dbReference>
<evidence type="ECO:0000256" key="6">
    <source>
        <dbReference type="ARBA" id="ARBA00022777"/>
    </source>
</evidence>
<evidence type="ECO:0000313" key="10">
    <source>
        <dbReference type="Proteomes" id="UP001501161"/>
    </source>
</evidence>
<dbReference type="InterPro" id="IPR003594">
    <property type="entry name" value="HATPase_dom"/>
</dbReference>
<proteinExistence type="predicted"/>
<evidence type="ECO:0000256" key="1">
    <source>
        <dbReference type="ARBA" id="ARBA00000085"/>
    </source>
</evidence>
<dbReference type="InterPro" id="IPR003661">
    <property type="entry name" value="HisK_dim/P_dom"/>
</dbReference>
<name>A0ABP5IJ31_9ACTN</name>
<dbReference type="SUPFAM" id="SSF55874">
    <property type="entry name" value="ATPase domain of HSP90 chaperone/DNA topoisomerase II/histidine kinase"/>
    <property type="match status" value="1"/>
</dbReference>
<dbReference type="InterPro" id="IPR005467">
    <property type="entry name" value="His_kinase_dom"/>
</dbReference>
<dbReference type="PANTHER" id="PTHR43711">
    <property type="entry name" value="TWO-COMPONENT HISTIDINE KINASE"/>
    <property type="match status" value="1"/>
</dbReference>
<keyword evidence="4" id="KW-0597">Phosphoprotein</keyword>
<sequence length="590" mass="64573">MREDNGAFVRPRGRAWGNDAQRAVLHAIAEDVAARTAHKVVAIEALRSDGFLEFVAIAGDDAARDTMLGKASPLELNHIHHLGDEIAGWRHIPSERLDDETRAWLDEYGHKPDAPASDLPDGWDPDDQMVRMLLNEDGELRGMLYLDEPLSGLRPTPESVEAINVEAGVLFEAVISIVERELYGEQVRMVTQARRAIENVRPGLGEEELLAALSEAMVEAMDVATVDVISEATVIAELEADRGEVTELMRRQWRRRGHVVVERQLTWSMQEESIETPPSLTRLLDTHGLGSGLLVPIGAGDDYLGTLAMGRAPDSPRWIASEIMAASVVAADIARLLLEARLMERERALNAELRATNDYRRDMVMTLAHELRNPVSVLWTNLELLTLEPDEDERAESVQAMDRAARRIEDMIEDLMALATVSDPERSTSRAPVDLSAMVGESCQFLAPTAALGGLEMHTHIIGGLVVEGELAGLQRLVTNLLSNALKYTPAGGRVDVRLAPDVVGGRDGVRLTCADTGIGIAEAELGDVFTPFFRSSRPEARRRPGTGLGLAITERVVTGHHGTVEVESVLGEGTTFAVWLPAEADQRER</sequence>
<evidence type="ECO:0000256" key="3">
    <source>
        <dbReference type="ARBA" id="ARBA00012438"/>
    </source>
</evidence>
<dbReference type="Gene3D" id="3.30.450.40">
    <property type="match status" value="1"/>
</dbReference>
<comment type="catalytic activity">
    <reaction evidence="1">
        <text>ATP + protein L-histidine = ADP + protein N-phospho-L-histidine.</text>
        <dbReference type="EC" id="2.7.13.3"/>
    </reaction>
</comment>
<dbReference type="PRINTS" id="PR00344">
    <property type="entry name" value="BCTRLSENSOR"/>
</dbReference>
<accession>A0ABP5IJ31</accession>
<reference evidence="10" key="1">
    <citation type="journal article" date="2019" name="Int. J. Syst. Evol. Microbiol.">
        <title>The Global Catalogue of Microorganisms (GCM) 10K type strain sequencing project: providing services to taxonomists for standard genome sequencing and annotation.</title>
        <authorList>
            <consortium name="The Broad Institute Genomics Platform"/>
            <consortium name="The Broad Institute Genome Sequencing Center for Infectious Disease"/>
            <person name="Wu L."/>
            <person name="Ma J."/>
        </authorList>
    </citation>
    <scope>NUCLEOTIDE SEQUENCE [LARGE SCALE GENOMIC DNA]</scope>
    <source>
        <strain evidence="10">JCM 13813</strain>
    </source>
</reference>